<sequence>CPKHQLWPLEPIHAYAAGICGRKVLAGHVVGERAHVADELVAAGFELHEGVDVGSTSPASWRSCLAKV</sequence>
<dbReference type="EMBL" id="BKCJ011759507">
    <property type="protein sequence ID" value="GFD50607.1"/>
    <property type="molecule type" value="Genomic_DNA"/>
</dbReference>
<feature type="non-terminal residue" evidence="1">
    <location>
        <position position="1"/>
    </location>
</feature>
<accession>A0A699WSZ0</accession>
<evidence type="ECO:0000313" key="1">
    <source>
        <dbReference type="EMBL" id="GFD50607.1"/>
    </source>
</evidence>
<organism evidence="1">
    <name type="scientific">Tanacetum cinerariifolium</name>
    <name type="common">Dalmatian daisy</name>
    <name type="synonym">Chrysanthemum cinerariifolium</name>
    <dbReference type="NCBI Taxonomy" id="118510"/>
    <lineage>
        <taxon>Eukaryota</taxon>
        <taxon>Viridiplantae</taxon>
        <taxon>Streptophyta</taxon>
        <taxon>Embryophyta</taxon>
        <taxon>Tracheophyta</taxon>
        <taxon>Spermatophyta</taxon>
        <taxon>Magnoliopsida</taxon>
        <taxon>eudicotyledons</taxon>
        <taxon>Gunneridae</taxon>
        <taxon>Pentapetalae</taxon>
        <taxon>asterids</taxon>
        <taxon>campanulids</taxon>
        <taxon>Asterales</taxon>
        <taxon>Asteraceae</taxon>
        <taxon>Asteroideae</taxon>
        <taxon>Anthemideae</taxon>
        <taxon>Anthemidinae</taxon>
        <taxon>Tanacetum</taxon>
    </lineage>
</organism>
<reference evidence="1" key="1">
    <citation type="journal article" date="2019" name="Sci. Rep.">
        <title>Draft genome of Tanacetum cinerariifolium, the natural source of mosquito coil.</title>
        <authorList>
            <person name="Yamashiro T."/>
            <person name="Shiraishi A."/>
            <person name="Satake H."/>
            <person name="Nakayama K."/>
        </authorList>
    </citation>
    <scope>NUCLEOTIDE SEQUENCE</scope>
</reference>
<proteinExistence type="predicted"/>
<gene>
    <name evidence="1" type="ORF">Tci_922576</name>
</gene>
<dbReference type="AlphaFoldDB" id="A0A699WSZ0"/>
<comment type="caution">
    <text evidence="1">The sequence shown here is derived from an EMBL/GenBank/DDBJ whole genome shotgun (WGS) entry which is preliminary data.</text>
</comment>
<protein>
    <submittedName>
        <fullName evidence="1">Uncharacterized protein</fullName>
    </submittedName>
</protein>
<name>A0A699WSZ0_TANCI</name>